<accession>A0A9W6TLQ9</accession>
<sequence length="128" mass="13887">MAGGPAKFDMERTNNLLVVRAEGYGGRQSEGDVLISVLADSQAEIGPDVQTDTLVLFHHRLRHLNYDTILRMARDPASGISLTDEKRADCLTCVLGKQIKNLQLRKDTEANPPLMSSAALSAPTSRGP</sequence>
<dbReference type="EMBL" id="BSXT01000043">
    <property type="protein sequence ID" value="GMF15837.1"/>
    <property type="molecule type" value="Genomic_DNA"/>
</dbReference>
<reference evidence="2" key="1">
    <citation type="submission" date="2023-04" db="EMBL/GenBank/DDBJ databases">
        <title>Phytophthora fragariaefolia NBRC 109709.</title>
        <authorList>
            <person name="Ichikawa N."/>
            <person name="Sato H."/>
            <person name="Tonouchi N."/>
        </authorList>
    </citation>
    <scope>NUCLEOTIDE SEQUENCE</scope>
    <source>
        <strain evidence="2">NBRC 109709</strain>
    </source>
</reference>
<name>A0A9W6TLQ9_9STRA</name>
<evidence type="ECO:0000256" key="1">
    <source>
        <dbReference type="SAM" id="MobiDB-lite"/>
    </source>
</evidence>
<dbReference type="AlphaFoldDB" id="A0A9W6TLQ9"/>
<feature type="region of interest" description="Disordered" evidence="1">
    <location>
        <begin position="106"/>
        <end position="128"/>
    </location>
</feature>
<dbReference type="Proteomes" id="UP001165121">
    <property type="component" value="Unassembled WGS sequence"/>
</dbReference>
<dbReference type="OrthoDB" id="127411at2759"/>
<feature type="compositionally biased region" description="Polar residues" evidence="1">
    <location>
        <begin position="118"/>
        <end position="128"/>
    </location>
</feature>
<keyword evidence="3" id="KW-1185">Reference proteome</keyword>
<evidence type="ECO:0000313" key="3">
    <source>
        <dbReference type="Proteomes" id="UP001165121"/>
    </source>
</evidence>
<organism evidence="2 3">
    <name type="scientific">Phytophthora fragariaefolia</name>
    <dbReference type="NCBI Taxonomy" id="1490495"/>
    <lineage>
        <taxon>Eukaryota</taxon>
        <taxon>Sar</taxon>
        <taxon>Stramenopiles</taxon>
        <taxon>Oomycota</taxon>
        <taxon>Peronosporomycetes</taxon>
        <taxon>Peronosporales</taxon>
        <taxon>Peronosporaceae</taxon>
        <taxon>Phytophthora</taxon>
    </lineage>
</organism>
<proteinExistence type="predicted"/>
<protein>
    <submittedName>
        <fullName evidence="2">Unnamed protein product</fullName>
    </submittedName>
</protein>
<comment type="caution">
    <text evidence="2">The sequence shown here is derived from an EMBL/GenBank/DDBJ whole genome shotgun (WGS) entry which is preliminary data.</text>
</comment>
<gene>
    <name evidence="2" type="ORF">Pfra01_000057700</name>
</gene>
<evidence type="ECO:0000313" key="2">
    <source>
        <dbReference type="EMBL" id="GMF15837.1"/>
    </source>
</evidence>